<dbReference type="AlphaFoldDB" id="A0A0D5LQQ6"/>
<dbReference type="STRING" id="1486262.TM49_11090"/>
<name>A0A0D5LQQ6_MAREN</name>
<dbReference type="HOGENOM" id="CLU_1956955_0_0_5"/>
<dbReference type="Proteomes" id="UP000032611">
    <property type="component" value="Chromosome"/>
</dbReference>
<protein>
    <submittedName>
        <fullName evidence="2">Uncharacterized protein</fullName>
    </submittedName>
</protein>
<sequence>MSFYWPESFVGQIALFMAVVILIWGLIVALAPLRLLGIAGFTGLREEGSASIHIRSLIGGTYAAISLMALLFDQPMIYRTFGLALIFGFLTRLLWMATLKSRSVMGGIFLVCQAVAGVFMLLYGLGWA</sequence>
<dbReference type="PATRIC" id="fig|1486262.3.peg.2298"/>
<keyword evidence="1" id="KW-1133">Transmembrane helix</keyword>
<feature type="transmembrane region" description="Helical" evidence="1">
    <location>
        <begin position="52"/>
        <end position="71"/>
    </location>
</feature>
<reference evidence="2 3" key="1">
    <citation type="journal article" date="2015" name="Genome Announc.">
        <title>Complete genome sequence of Martelella endophytica YC6887, which has antifungal activity associated with a halophyte.</title>
        <authorList>
            <person name="Khan A."/>
            <person name="Khan H."/>
            <person name="Chung E.J."/>
            <person name="Hossain M.T."/>
            <person name="Chung Y.R."/>
        </authorList>
    </citation>
    <scope>NUCLEOTIDE SEQUENCE [LARGE SCALE GENOMIC DNA]</scope>
    <source>
        <strain evidence="2">YC6887</strain>
    </source>
</reference>
<feature type="transmembrane region" description="Helical" evidence="1">
    <location>
        <begin position="12"/>
        <end position="31"/>
    </location>
</feature>
<evidence type="ECO:0000313" key="2">
    <source>
        <dbReference type="EMBL" id="AJY46097.1"/>
    </source>
</evidence>
<dbReference type="RefSeq" id="WP_045681286.1">
    <property type="nucleotide sequence ID" value="NZ_CP010803.1"/>
</dbReference>
<organism evidence="2 3">
    <name type="scientific">Martelella endophytica</name>
    <dbReference type="NCBI Taxonomy" id="1486262"/>
    <lineage>
        <taxon>Bacteria</taxon>
        <taxon>Pseudomonadati</taxon>
        <taxon>Pseudomonadota</taxon>
        <taxon>Alphaproteobacteria</taxon>
        <taxon>Hyphomicrobiales</taxon>
        <taxon>Aurantimonadaceae</taxon>
        <taxon>Martelella</taxon>
    </lineage>
</organism>
<accession>A0A0D5LQQ6</accession>
<keyword evidence="3" id="KW-1185">Reference proteome</keyword>
<dbReference type="OrthoDB" id="9808658at2"/>
<dbReference type="KEGG" id="mey:TM49_11090"/>
<keyword evidence="1" id="KW-0812">Transmembrane</keyword>
<proteinExistence type="predicted"/>
<evidence type="ECO:0000313" key="3">
    <source>
        <dbReference type="Proteomes" id="UP000032611"/>
    </source>
</evidence>
<keyword evidence="1" id="KW-0472">Membrane</keyword>
<gene>
    <name evidence="2" type="ORF">TM49_11090</name>
</gene>
<evidence type="ECO:0000256" key="1">
    <source>
        <dbReference type="SAM" id="Phobius"/>
    </source>
</evidence>
<feature type="transmembrane region" description="Helical" evidence="1">
    <location>
        <begin position="77"/>
        <end position="95"/>
    </location>
</feature>
<feature type="transmembrane region" description="Helical" evidence="1">
    <location>
        <begin position="107"/>
        <end position="126"/>
    </location>
</feature>
<dbReference type="EMBL" id="CP010803">
    <property type="protein sequence ID" value="AJY46097.1"/>
    <property type="molecule type" value="Genomic_DNA"/>
</dbReference>